<dbReference type="EC" id="3.5.1.28" evidence="2"/>
<protein>
    <submittedName>
        <fullName evidence="2">Lyzozyme M1</fullName>
        <ecNumber evidence="2">3.5.1.28</ecNumber>
    </submittedName>
</protein>
<feature type="domain" description="LysM" evidence="1">
    <location>
        <begin position="449"/>
        <end position="495"/>
    </location>
</feature>
<keyword evidence="3" id="KW-1185">Reference proteome</keyword>
<dbReference type="InterPro" id="IPR018392">
    <property type="entry name" value="LysM"/>
</dbReference>
<organism evidence="2 3">
    <name type="scientific">Enterocloster clostridioformis</name>
    <dbReference type="NCBI Taxonomy" id="1531"/>
    <lineage>
        <taxon>Bacteria</taxon>
        <taxon>Bacillati</taxon>
        <taxon>Bacillota</taxon>
        <taxon>Clostridia</taxon>
        <taxon>Lachnospirales</taxon>
        <taxon>Lachnospiraceae</taxon>
        <taxon>Enterocloster</taxon>
    </lineage>
</organism>
<dbReference type="GO" id="GO:0008745">
    <property type="term" value="F:N-acetylmuramoyl-L-alanine amidase activity"/>
    <property type="evidence" value="ECO:0007669"/>
    <property type="project" value="UniProtKB-EC"/>
</dbReference>
<feature type="domain" description="LysM" evidence="1">
    <location>
        <begin position="391"/>
        <end position="435"/>
    </location>
</feature>
<dbReference type="CDD" id="cd00118">
    <property type="entry name" value="LysM"/>
    <property type="match status" value="2"/>
</dbReference>
<dbReference type="PANTHER" id="PTHR33734:SF22">
    <property type="entry name" value="MEMBRANE-BOUND LYTIC MUREIN TRANSGLYCOSYLASE D"/>
    <property type="match status" value="1"/>
</dbReference>
<dbReference type="Proteomes" id="UP000251853">
    <property type="component" value="Unassembled WGS sequence"/>
</dbReference>
<gene>
    <name evidence="2" type="primary">sle1</name>
    <name evidence="2" type="ORF">NCTC11224_03901</name>
</gene>
<sequence>MDEKLKKEVVQSAQVIIFGQEGNYGSVNTNDNGAVSIGKVQWHGGRALNLLKTICAAESRAASILGAALYREITTATNWNTRTVNAQEKAAISSLLVTDAGKKAQDDLAKKDVTAYVEHGLKVGVSDPAALVYFADLENQGGAGASARVAAAAVKPVTLDTLHSAGLADRVMGKYSTRRKSVYNAARALNFASQQTGGKTMTEQELRQLVADTINAWKGGTKGSAKHLEILEIYNGHTPLARGYKVQVNDAYCATTVSAAYIKAGIAAYTGTECGVQKFIELAMTLGIWTENDAHHPGLGDACAYDWQDNGVGDNTGAGDHIGIVTEVYASYFVVTEGNMSGGKVGTRKLEYNARYIRGFITPDFAAIAKKMGGTSGGTTGTQKPTAQQGNTYTVKAGDTLSGIAAKYGTTYQVLAAYNGISDPNRISVGQVIKIPGNGTTAAQKPAQRTHTVQKGESLWNIAEKHLGNGNRYREIKSLNGLGNDTIYPGQVLKLPQ</sequence>
<dbReference type="SUPFAM" id="SSF54106">
    <property type="entry name" value="LysM domain"/>
    <property type="match status" value="2"/>
</dbReference>
<dbReference type="PANTHER" id="PTHR33734">
    <property type="entry name" value="LYSM DOMAIN-CONTAINING GPI-ANCHORED PROTEIN 2"/>
    <property type="match status" value="1"/>
</dbReference>
<dbReference type="Pfam" id="PF01476">
    <property type="entry name" value="LysM"/>
    <property type="match status" value="2"/>
</dbReference>
<evidence type="ECO:0000313" key="2">
    <source>
        <dbReference type="EMBL" id="SQB14847.1"/>
    </source>
</evidence>
<dbReference type="EMBL" id="UAVW01000016">
    <property type="protein sequence ID" value="SQB14847.1"/>
    <property type="molecule type" value="Genomic_DNA"/>
</dbReference>
<evidence type="ECO:0000313" key="3">
    <source>
        <dbReference type="Proteomes" id="UP000251853"/>
    </source>
</evidence>
<dbReference type="InterPro" id="IPR036779">
    <property type="entry name" value="LysM_dom_sf"/>
</dbReference>
<dbReference type="PROSITE" id="PS51782">
    <property type="entry name" value="LYSM"/>
    <property type="match status" value="2"/>
</dbReference>
<dbReference type="AlphaFoldDB" id="A0A2X2UK77"/>
<dbReference type="Gene3D" id="3.10.350.10">
    <property type="entry name" value="LysM domain"/>
    <property type="match status" value="2"/>
</dbReference>
<evidence type="ECO:0000259" key="1">
    <source>
        <dbReference type="PROSITE" id="PS51782"/>
    </source>
</evidence>
<reference evidence="2 3" key="1">
    <citation type="submission" date="2018-06" db="EMBL/GenBank/DDBJ databases">
        <authorList>
            <consortium name="Pathogen Informatics"/>
            <person name="Doyle S."/>
        </authorList>
    </citation>
    <scope>NUCLEOTIDE SEQUENCE [LARGE SCALE GENOMIC DNA]</scope>
    <source>
        <strain evidence="2 3">NCTC11224</strain>
    </source>
</reference>
<name>A0A2X2UK77_9FIRM</name>
<accession>A0A2X2UK77</accession>
<proteinExistence type="predicted"/>
<keyword evidence="2" id="KW-0378">Hydrolase</keyword>
<dbReference type="SMART" id="SM00257">
    <property type="entry name" value="LysM"/>
    <property type="match status" value="2"/>
</dbReference>
<dbReference type="RefSeq" id="WP_112482672.1">
    <property type="nucleotide sequence ID" value="NZ_JAIWZC010000001.1"/>
</dbReference>